<evidence type="ECO:0000313" key="1">
    <source>
        <dbReference type="EMBL" id="KKN37355.1"/>
    </source>
</evidence>
<gene>
    <name evidence="1" type="ORF">LCGC14_0764160</name>
</gene>
<accession>A0A0F9Q0E6</accession>
<proteinExistence type="predicted"/>
<comment type="caution">
    <text evidence="1">The sequence shown here is derived from an EMBL/GenBank/DDBJ whole genome shotgun (WGS) entry which is preliminary data.</text>
</comment>
<dbReference type="EMBL" id="LAZR01001899">
    <property type="protein sequence ID" value="KKN37355.1"/>
    <property type="molecule type" value="Genomic_DNA"/>
</dbReference>
<feature type="non-terminal residue" evidence="1">
    <location>
        <position position="1"/>
    </location>
</feature>
<organism evidence="1">
    <name type="scientific">marine sediment metagenome</name>
    <dbReference type="NCBI Taxonomy" id="412755"/>
    <lineage>
        <taxon>unclassified sequences</taxon>
        <taxon>metagenomes</taxon>
        <taxon>ecological metagenomes</taxon>
    </lineage>
</organism>
<sequence length="538" mass="56833">TIPYISESDIQHSLLKGTLRNKLSIGEIRVTESNINLVQYSAEFTEFLQSVGVSSGISSDGATGVDNCAALSQVNDTAVTNGTAISVVTVSDIYILDNTSTATVDGIVIVATKSGTGRWVRSGISSPKWAIRDTWYINSIGGDDENVGDTNTTALATFSEYNRRIGAQVVRVLSTVYILNDINETDSMLQGSFSSYSYIRGVPATIATGTITAITQWEHDPSDGYVSNGVITDSNLSGDWSVAGPGGTSLLEKKIVIIDGAAAGAYAYLIEDTGTPKEVHVSPWVSDGGYSEVNPLVDSAYKVVTLPRFTDHFKVFPGNNLILVDLQFESVDPYYPPLETQAVMSALGCIFAGDPADANLPIFGLGRSVFCYNCLFTTGVDVYSTSMSFYGGALKNRAFGHISSSTLQIQGPLVLYNTTGPMDLIVRDGSYINVLTGASIGVVVIGSNTDGRVLQIRDTSSALIAGVLYSIGGSTGNGVWMSSGSTVLWTPVSANANTKFLFASADDFSIGEVVKTIAELSTTGYFNPANGARVVPSS</sequence>
<reference evidence="1" key="1">
    <citation type="journal article" date="2015" name="Nature">
        <title>Complex archaea that bridge the gap between prokaryotes and eukaryotes.</title>
        <authorList>
            <person name="Spang A."/>
            <person name="Saw J.H."/>
            <person name="Jorgensen S.L."/>
            <person name="Zaremba-Niedzwiedzka K."/>
            <person name="Martijn J."/>
            <person name="Lind A.E."/>
            <person name="van Eijk R."/>
            <person name="Schleper C."/>
            <person name="Guy L."/>
            <person name="Ettema T.J."/>
        </authorList>
    </citation>
    <scope>NUCLEOTIDE SEQUENCE</scope>
</reference>
<protein>
    <submittedName>
        <fullName evidence="1">Uncharacterized protein</fullName>
    </submittedName>
</protein>
<dbReference type="AlphaFoldDB" id="A0A0F9Q0E6"/>
<name>A0A0F9Q0E6_9ZZZZ</name>